<reference evidence="2" key="1">
    <citation type="submission" date="2010-04" db="EMBL/GenBank/DDBJ databases">
        <authorList>
            <person name="Reid K.E."/>
            <person name="Liao N."/>
            <person name="Chan S."/>
            <person name="Docking R."/>
            <person name="Taylor G."/>
            <person name="Moore R."/>
            <person name="Mayo M."/>
            <person name="Munro S."/>
            <person name="King J."/>
            <person name="Yanchuk A."/>
            <person name="Holt R."/>
            <person name="Jones S."/>
            <person name="Marra M."/>
            <person name="Ritland C.E."/>
            <person name="Ritland K."/>
            <person name="Bohlmann J."/>
        </authorList>
    </citation>
    <scope>NUCLEOTIDE SEQUENCE</scope>
    <source>
        <tissue evidence="2">Bud</tissue>
    </source>
</reference>
<evidence type="ECO:0000256" key="1">
    <source>
        <dbReference type="SAM" id="MobiDB-lite"/>
    </source>
</evidence>
<proteinExistence type="evidence at transcript level"/>
<feature type="region of interest" description="Disordered" evidence="1">
    <location>
        <begin position="1"/>
        <end position="76"/>
    </location>
</feature>
<name>D5ADD0_PICSI</name>
<accession>D5ADD0</accession>
<evidence type="ECO:0000313" key="2">
    <source>
        <dbReference type="EMBL" id="ADE77549.1"/>
    </source>
</evidence>
<organism evidence="2">
    <name type="scientific">Picea sitchensis</name>
    <name type="common">Sitka spruce</name>
    <name type="synonym">Pinus sitchensis</name>
    <dbReference type="NCBI Taxonomy" id="3332"/>
    <lineage>
        <taxon>Eukaryota</taxon>
        <taxon>Viridiplantae</taxon>
        <taxon>Streptophyta</taxon>
        <taxon>Embryophyta</taxon>
        <taxon>Tracheophyta</taxon>
        <taxon>Spermatophyta</taxon>
        <taxon>Pinopsida</taxon>
        <taxon>Pinidae</taxon>
        <taxon>Conifers I</taxon>
        <taxon>Pinales</taxon>
        <taxon>Pinaceae</taxon>
        <taxon>Picea</taxon>
    </lineage>
</organism>
<feature type="compositionally biased region" description="Low complexity" evidence="1">
    <location>
        <begin position="15"/>
        <end position="25"/>
    </location>
</feature>
<dbReference type="PANTHER" id="PTHR36332">
    <property type="entry name" value="STRESS RESPONSE PROTEIN"/>
    <property type="match status" value="1"/>
</dbReference>
<feature type="compositionally biased region" description="Basic and acidic residues" evidence="1">
    <location>
        <begin position="31"/>
        <end position="43"/>
    </location>
</feature>
<protein>
    <submittedName>
        <fullName evidence="2">Uncharacterized protein</fullName>
    </submittedName>
</protein>
<dbReference type="AlphaFoldDB" id="D5ADD0"/>
<dbReference type="EMBL" id="BT124287">
    <property type="protein sequence ID" value="ADE77549.1"/>
    <property type="molecule type" value="mRNA"/>
</dbReference>
<sequence>MIKRQFYSIDHPNDNDGASDNSSSSSEDDPEPTHELSTDVKSDQEEEATAAAAAAEESPESGYQSENSSDSDEEFNATEAWPGQLTSDDNGEAELLQDGFKQNRSSDLIDRENITISTAQEKHSNQWAEAVEETEKDRALHNLDDCVIKCKSVFKCKLCPRIVCLSVDTMEAHLVSKRHARSQKLFAEGRLKLMLNSDGEVEEDAETHAERHARIVAAAEV</sequence>
<dbReference type="PANTHER" id="PTHR36332:SF1">
    <property type="entry name" value="STRESS RESPONSE PROTEIN"/>
    <property type="match status" value="1"/>
</dbReference>